<dbReference type="Proteomes" id="UP001213000">
    <property type="component" value="Unassembled WGS sequence"/>
</dbReference>
<keyword evidence="2" id="KW-1133">Transmembrane helix</keyword>
<name>A0AAD5W3J3_9AGAR</name>
<sequence length="290" mass="31265">MATSRSLYIDDRDPAITYSSIMPIATGHVWLPFHGAGEEFMQTTTHANLTGSSAHIVFTGSDISVFGSVSPASAGLSDPLTHYILDSNPPFPFRPVPNNDTQYNVTFYQSPTNLTSGLHTLQIVLQSVGNYWLDYMVIDGSPSALSAVVNESITTPLVFQSTSISTMLNQYTLTTMLPTSSALASTLGASTDVSGELIASAVLGGILGFVLLCGLVVAIYRWKSSNRIRDPESVNPFRIYTRGISDRLQMSENSDSPVSSAPSSGFHKNRERSISISHPESPPGYHSPRL</sequence>
<keyword evidence="4" id="KW-1185">Reference proteome</keyword>
<keyword evidence="2" id="KW-0472">Membrane</keyword>
<feature type="transmembrane region" description="Helical" evidence="2">
    <location>
        <begin position="197"/>
        <end position="220"/>
    </location>
</feature>
<evidence type="ECO:0000256" key="1">
    <source>
        <dbReference type="SAM" id="MobiDB-lite"/>
    </source>
</evidence>
<dbReference type="Gene3D" id="2.60.120.260">
    <property type="entry name" value="Galactose-binding domain-like"/>
    <property type="match status" value="1"/>
</dbReference>
<accession>A0AAD5W3J3</accession>
<reference evidence="3" key="1">
    <citation type="submission" date="2022-07" db="EMBL/GenBank/DDBJ databases">
        <title>Genome Sequence of Leucocoprinus birnbaumii.</title>
        <authorList>
            <person name="Buettner E."/>
        </authorList>
    </citation>
    <scope>NUCLEOTIDE SEQUENCE</scope>
    <source>
        <strain evidence="3">VT141</strain>
    </source>
</reference>
<proteinExistence type="predicted"/>
<evidence type="ECO:0000313" key="3">
    <source>
        <dbReference type="EMBL" id="KAJ3575811.1"/>
    </source>
</evidence>
<feature type="compositionally biased region" description="Low complexity" evidence="1">
    <location>
        <begin position="251"/>
        <end position="264"/>
    </location>
</feature>
<gene>
    <name evidence="3" type="ORF">NP233_g848</name>
</gene>
<evidence type="ECO:0000313" key="4">
    <source>
        <dbReference type="Proteomes" id="UP001213000"/>
    </source>
</evidence>
<comment type="caution">
    <text evidence="3">The sequence shown here is derived from an EMBL/GenBank/DDBJ whole genome shotgun (WGS) entry which is preliminary data.</text>
</comment>
<dbReference type="EMBL" id="JANIEX010000026">
    <property type="protein sequence ID" value="KAJ3575811.1"/>
    <property type="molecule type" value="Genomic_DNA"/>
</dbReference>
<protein>
    <submittedName>
        <fullName evidence="3">Uncharacterized protein</fullName>
    </submittedName>
</protein>
<dbReference type="AlphaFoldDB" id="A0AAD5W3J3"/>
<keyword evidence="2" id="KW-0812">Transmembrane</keyword>
<feature type="region of interest" description="Disordered" evidence="1">
    <location>
        <begin position="249"/>
        <end position="290"/>
    </location>
</feature>
<organism evidence="3 4">
    <name type="scientific">Leucocoprinus birnbaumii</name>
    <dbReference type="NCBI Taxonomy" id="56174"/>
    <lineage>
        <taxon>Eukaryota</taxon>
        <taxon>Fungi</taxon>
        <taxon>Dikarya</taxon>
        <taxon>Basidiomycota</taxon>
        <taxon>Agaricomycotina</taxon>
        <taxon>Agaricomycetes</taxon>
        <taxon>Agaricomycetidae</taxon>
        <taxon>Agaricales</taxon>
        <taxon>Agaricineae</taxon>
        <taxon>Agaricaceae</taxon>
        <taxon>Leucocoprinus</taxon>
    </lineage>
</organism>
<evidence type="ECO:0000256" key="2">
    <source>
        <dbReference type="SAM" id="Phobius"/>
    </source>
</evidence>